<dbReference type="InterPro" id="IPR050817">
    <property type="entry name" value="DjlA_DnaK_co-chaperone"/>
</dbReference>
<feature type="transmembrane region" description="Helical" evidence="1">
    <location>
        <begin position="6"/>
        <end position="27"/>
    </location>
</feature>
<dbReference type="CDD" id="cd06257">
    <property type="entry name" value="DnaJ"/>
    <property type="match status" value="1"/>
</dbReference>
<dbReference type="AlphaFoldDB" id="A0A3B0VXL3"/>
<dbReference type="InterPro" id="IPR029024">
    <property type="entry name" value="TerB-like"/>
</dbReference>
<dbReference type="SUPFAM" id="SSF46565">
    <property type="entry name" value="Chaperone J-domain"/>
    <property type="match status" value="1"/>
</dbReference>
<accession>A0A3B0VXL3</accession>
<evidence type="ECO:0000259" key="2">
    <source>
        <dbReference type="PROSITE" id="PS50076"/>
    </source>
</evidence>
<dbReference type="InterPro" id="IPR036869">
    <property type="entry name" value="J_dom_sf"/>
</dbReference>
<proteinExistence type="predicted"/>
<dbReference type="SMART" id="SM00271">
    <property type="entry name" value="DnaJ"/>
    <property type="match status" value="1"/>
</dbReference>
<dbReference type="PANTHER" id="PTHR24074">
    <property type="entry name" value="CO-CHAPERONE PROTEIN DJLA"/>
    <property type="match status" value="1"/>
</dbReference>
<keyword evidence="1" id="KW-0472">Membrane</keyword>
<keyword evidence="1" id="KW-1133">Transmembrane helix</keyword>
<feature type="domain" description="J" evidence="2">
    <location>
        <begin position="211"/>
        <end position="275"/>
    </location>
</feature>
<sequence length="276" mass="31036">MGRFFKFIAVILLVCLAVILGVFKLVFKLFRKIVDFGRNACGSVKNSDGFADAYKNFVSNEYSKSRLSIPEEVIALMAKVAKSDGQVSKIEVEFMSDTIKSMLAGMKQARVPAILIESTKKKLFALANKAKDDQQSIQYYSQSLSKVNEQVRAGVFFQLITFASLDGLSDNTRAVIIDIGETLQFTEEQIKNMISQVLGGGQAGAYPIDRDPYQELGCHETDEFTVIKKAYRKLVKLHHPDYMQGQGMDDEEVQKGTEKMQEINAAFEEIKRRRDV</sequence>
<evidence type="ECO:0000313" key="3">
    <source>
        <dbReference type="EMBL" id="VAW48378.1"/>
    </source>
</evidence>
<organism evidence="3">
    <name type="scientific">hydrothermal vent metagenome</name>
    <dbReference type="NCBI Taxonomy" id="652676"/>
    <lineage>
        <taxon>unclassified sequences</taxon>
        <taxon>metagenomes</taxon>
        <taxon>ecological metagenomes</taxon>
    </lineage>
</organism>
<gene>
    <name evidence="3" type="ORF">MNBD_GAMMA03-947</name>
</gene>
<reference evidence="3" key="1">
    <citation type="submission" date="2018-06" db="EMBL/GenBank/DDBJ databases">
        <authorList>
            <person name="Zhirakovskaya E."/>
        </authorList>
    </citation>
    <scope>NUCLEOTIDE SEQUENCE</scope>
</reference>
<protein>
    <recommendedName>
        <fullName evidence="2">J domain-containing protein</fullName>
    </recommendedName>
</protein>
<dbReference type="Gene3D" id="1.10.3680.10">
    <property type="entry name" value="TerB-like"/>
    <property type="match status" value="1"/>
</dbReference>
<dbReference type="Pfam" id="PF00226">
    <property type="entry name" value="DnaJ"/>
    <property type="match status" value="1"/>
</dbReference>
<evidence type="ECO:0000256" key="1">
    <source>
        <dbReference type="SAM" id="Phobius"/>
    </source>
</evidence>
<keyword evidence="1" id="KW-0812">Transmembrane</keyword>
<dbReference type="SUPFAM" id="SSF158682">
    <property type="entry name" value="TerB-like"/>
    <property type="match status" value="1"/>
</dbReference>
<dbReference type="PROSITE" id="PS50076">
    <property type="entry name" value="DNAJ_2"/>
    <property type="match status" value="1"/>
</dbReference>
<dbReference type="Gene3D" id="1.10.287.110">
    <property type="entry name" value="DnaJ domain"/>
    <property type="match status" value="1"/>
</dbReference>
<name>A0A3B0VXL3_9ZZZZ</name>
<dbReference type="InterPro" id="IPR001623">
    <property type="entry name" value="DnaJ_domain"/>
</dbReference>
<dbReference type="EMBL" id="UOFC01000206">
    <property type="protein sequence ID" value="VAW48378.1"/>
    <property type="molecule type" value="Genomic_DNA"/>
</dbReference>
<dbReference type="PRINTS" id="PR00625">
    <property type="entry name" value="JDOMAIN"/>
</dbReference>